<sequence>MATSSSSPNDAGRAGAGLRGVLVPALMFQAVAIGGAYATGREIIEFGAGHGALGWAAGLAMAITGSLLSYLVYEMARRHRLFDYRSLLRHLINKLYWLFDAVYIPLAIAIIAVLASATGNILKDTLGLNYWAGVAVIIVVTGFVTFRGTEVVERFNGIGTILLTVGYIVFALLVIPSHWERIGQVMSAGDHSLRPGATFWDAALLGMTYVGMGFVVFPSTLMTVRHLRSRRDAAKAAALTGGLYVVPWFLTYAALMGFYPDPKIFDAPVPWLKMLEGKGTWVVVVYGLLVGWTLVATAVGLIQAIVLRVDQNLVDAGRPVMTSRVRVGITLAVLLLGAALAQFGIIDLIAVGYLVGAVALILVFGVPLIARGAKLFLPRSDVPVVTQGQEPAAES</sequence>
<organism evidence="2 3">
    <name type="scientific">Microtetraspora glauca</name>
    <dbReference type="NCBI Taxonomy" id="1996"/>
    <lineage>
        <taxon>Bacteria</taxon>
        <taxon>Bacillati</taxon>
        <taxon>Actinomycetota</taxon>
        <taxon>Actinomycetes</taxon>
        <taxon>Streptosporangiales</taxon>
        <taxon>Streptosporangiaceae</taxon>
        <taxon>Microtetraspora</taxon>
    </lineage>
</organism>
<feature type="transmembrane region" description="Helical" evidence="1">
    <location>
        <begin position="158"/>
        <end position="179"/>
    </location>
</feature>
<feature type="transmembrane region" description="Helical" evidence="1">
    <location>
        <begin position="94"/>
        <end position="116"/>
    </location>
</feature>
<gene>
    <name evidence="2" type="ORF">AB0I59_40495</name>
</gene>
<evidence type="ECO:0000256" key="1">
    <source>
        <dbReference type="SAM" id="Phobius"/>
    </source>
</evidence>
<name>A0ABV3GUE1_MICGL</name>
<reference evidence="2 3" key="1">
    <citation type="submission" date="2024-06" db="EMBL/GenBank/DDBJ databases">
        <title>The Natural Products Discovery Center: Release of the First 8490 Sequenced Strains for Exploring Actinobacteria Biosynthetic Diversity.</title>
        <authorList>
            <person name="Kalkreuter E."/>
            <person name="Kautsar S.A."/>
            <person name="Yang D."/>
            <person name="Bader C.D."/>
            <person name="Teijaro C.N."/>
            <person name="Fluegel L."/>
            <person name="Davis C.M."/>
            <person name="Simpson J.R."/>
            <person name="Lauterbach L."/>
            <person name="Steele A.D."/>
            <person name="Gui C."/>
            <person name="Meng S."/>
            <person name="Li G."/>
            <person name="Viehrig K."/>
            <person name="Ye F."/>
            <person name="Su P."/>
            <person name="Kiefer A.F."/>
            <person name="Nichols A."/>
            <person name="Cepeda A.J."/>
            <person name="Yan W."/>
            <person name="Fan B."/>
            <person name="Jiang Y."/>
            <person name="Adhikari A."/>
            <person name="Zheng C.-J."/>
            <person name="Schuster L."/>
            <person name="Cowan T.M."/>
            <person name="Smanski M.J."/>
            <person name="Chevrette M.G."/>
            <person name="De Carvalho L.P.S."/>
            <person name="Shen B."/>
        </authorList>
    </citation>
    <scope>NUCLEOTIDE SEQUENCE [LARGE SCALE GENOMIC DNA]</scope>
    <source>
        <strain evidence="2 3">NPDC050100</strain>
    </source>
</reference>
<feature type="transmembrane region" description="Helical" evidence="1">
    <location>
        <begin position="199"/>
        <end position="224"/>
    </location>
</feature>
<dbReference type="RefSeq" id="WP_358142033.1">
    <property type="nucleotide sequence ID" value="NZ_JBFALK010000037.1"/>
</dbReference>
<feature type="transmembrane region" description="Helical" evidence="1">
    <location>
        <begin position="236"/>
        <end position="259"/>
    </location>
</feature>
<evidence type="ECO:0000313" key="3">
    <source>
        <dbReference type="Proteomes" id="UP001551675"/>
    </source>
</evidence>
<keyword evidence="1" id="KW-0472">Membrane</keyword>
<protein>
    <recommendedName>
        <fullName evidence="4">Membrane protein YkvI</fullName>
    </recommendedName>
</protein>
<feature type="transmembrane region" description="Helical" evidence="1">
    <location>
        <begin position="279"/>
        <end position="306"/>
    </location>
</feature>
<feature type="transmembrane region" description="Helical" evidence="1">
    <location>
        <begin position="128"/>
        <end position="146"/>
    </location>
</feature>
<keyword evidence="3" id="KW-1185">Reference proteome</keyword>
<evidence type="ECO:0000313" key="2">
    <source>
        <dbReference type="EMBL" id="MEV0974907.1"/>
    </source>
</evidence>
<dbReference type="PANTHER" id="PTHR37814">
    <property type="entry name" value="CONSERVED MEMBRANE PROTEIN"/>
    <property type="match status" value="1"/>
</dbReference>
<keyword evidence="1" id="KW-0812">Transmembrane</keyword>
<feature type="transmembrane region" description="Helical" evidence="1">
    <location>
        <begin position="52"/>
        <end position="73"/>
    </location>
</feature>
<dbReference type="PANTHER" id="PTHR37814:SF1">
    <property type="entry name" value="MEMBRANE PROTEIN"/>
    <property type="match status" value="1"/>
</dbReference>
<dbReference type="EMBL" id="JBFALK010000037">
    <property type="protein sequence ID" value="MEV0974907.1"/>
    <property type="molecule type" value="Genomic_DNA"/>
</dbReference>
<comment type="caution">
    <text evidence="2">The sequence shown here is derived from an EMBL/GenBank/DDBJ whole genome shotgun (WGS) entry which is preliminary data.</text>
</comment>
<dbReference type="InterPro" id="IPR038728">
    <property type="entry name" value="YkvI-like"/>
</dbReference>
<proteinExistence type="predicted"/>
<dbReference type="Proteomes" id="UP001551675">
    <property type="component" value="Unassembled WGS sequence"/>
</dbReference>
<feature type="transmembrane region" description="Helical" evidence="1">
    <location>
        <begin position="327"/>
        <end position="345"/>
    </location>
</feature>
<keyword evidence="1" id="KW-1133">Transmembrane helix</keyword>
<feature type="transmembrane region" description="Helical" evidence="1">
    <location>
        <begin position="21"/>
        <end position="40"/>
    </location>
</feature>
<evidence type="ECO:0008006" key="4">
    <source>
        <dbReference type="Google" id="ProtNLM"/>
    </source>
</evidence>
<accession>A0ABV3GUE1</accession>
<feature type="transmembrane region" description="Helical" evidence="1">
    <location>
        <begin position="351"/>
        <end position="370"/>
    </location>
</feature>